<evidence type="ECO:0000256" key="1">
    <source>
        <dbReference type="ARBA" id="ARBA00022714"/>
    </source>
</evidence>
<dbReference type="Gene3D" id="3.40.5.90">
    <property type="entry name" value="CDGSH iron-sulfur domain, mitoNEET-type"/>
    <property type="match status" value="2"/>
</dbReference>
<name>A0A381SIM6_9ZZZZ</name>
<evidence type="ECO:0000256" key="2">
    <source>
        <dbReference type="ARBA" id="ARBA00022723"/>
    </source>
</evidence>
<accession>A0A381SIM6</accession>
<dbReference type="AlphaFoldDB" id="A0A381SIM6"/>
<reference evidence="6" key="1">
    <citation type="submission" date="2018-05" db="EMBL/GenBank/DDBJ databases">
        <authorList>
            <person name="Lanie J.A."/>
            <person name="Ng W.-L."/>
            <person name="Kazmierczak K.M."/>
            <person name="Andrzejewski T.M."/>
            <person name="Davidsen T.M."/>
            <person name="Wayne K.J."/>
            <person name="Tettelin H."/>
            <person name="Glass J.I."/>
            <person name="Rusch D."/>
            <person name="Podicherti R."/>
            <person name="Tsui H.-C.T."/>
            <person name="Winkler M.E."/>
        </authorList>
    </citation>
    <scope>NUCLEOTIDE SEQUENCE</scope>
</reference>
<dbReference type="Pfam" id="PF09360">
    <property type="entry name" value="zf-CDGSH"/>
    <property type="match status" value="2"/>
</dbReference>
<evidence type="ECO:0000256" key="4">
    <source>
        <dbReference type="ARBA" id="ARBA00023014"/>
    </source>
</evidence>
<evidence type="ECO:0000313" key="6">
    <source>
        <dbReference type="EMBL" id="SVA03932.1"/>
    </source>
</evidence>
<proteinExistence type="predicted"/>
<dbReference type="PANTHER" id="PTHR46491">
    <property type="entry name" value="CDGSH IRON SULFUR DOMAIN PROTEIN HOMOLOG"/>
    <property type="match status" value="1"/>
</dbReference>
<dbReference type="GO" id="GO:0046872">
    <property type="term" value="F:metal ion binding"/>
    <property type="evidence" value="ECO:0007669"/>
    <property type="project" value="UniProtKB-KW"/>
</dbReference>
<dbReference type="SMART" id="SM00704">
    <property type="entry name" value="ZnF_CDGSH"/>
    <property type="match status" value="2"/>
</dbReference>
<protein>
    <recommendedName>
        <fullName evidence="5">Iron-binding zinc finger CDGSH type domain-containing protein</fullName>
    </recommendedName>
</protein>
<dbReference type="InterPro" id="IPR042216">
    <property type="entry name" value="MitoNEET_CISD"/>
</dbReference>
<evidence type="ECO:0000259" key="5">
    <source>
        <dbReference type="SMART" id="SM00704"/>
    </source>
</evidence>
<dbReference type="InterPro" id="IPR018967">
    <property type="entry name" value="FeS-contain_CDGSH-typ"/>
</dbReference>
<keyword evidence="3" id="KW-0408">Iron</keyword>
<sequence>MSEPKIAQKFPYKEAVVTDKSYFWCRCGQSSKQPFCDGSHEGTDFLPEKINFDEAQEVYFCGCKNSSNQPFCDGTHKDL</sequence>
<keyword evidence="4" id="KW-0411">Iron-sulfur</keyword>
<evidence type="ECO:0000256" key="3">
    <source>
        <dbReference type="ARBA" id="ARBA00023004"/>
    </source>
</evidence>
<gene>
    <name evidence="6" type="ORF">METZ01_LOCUS56786</name>
</gene>
<dbReference type="EMBL" id="UINC01003168">
    <property type="protein sequence ID" value="SVA03932.1"/>
    <property type="molecule type" value="Genomic_DNA"/>
</dbReference>
<dbReference type="GO" id="GO:0051537">
    <property type="term" value="F:2 iron, 2 sulfur cluster binding"/>
    <property type="evidence" value="ECO:0007669"/>
    <property type="project" value="UniProtKB-KW"/>
</dbReference>
<keyword evidence="1" id="KW-0001">2Fe-2S</keyword>
<feature type="domain" description="Iron-binding zinc finger CDGSH type" evidence="5">
    <location>
        <begin position="9"/>
        <end position="46"/>
    </location>
</feature>
<feature type="domain" description="Iron-binding zinc finger CDGSH type" evidence="5">
    <location>
        <begin position="47"/>
        <end position="78"/>
    </location>
</feature>
<dbReference type="InterPro" id="IPR052950">
    <property type="entry name" value="CISD"/>
</dbReference>
<keyword evidence="2" id="KW-0479">Metal-binding</keyword>
<dbReference type="PANTHER" id="PTHR46491:SF3">
    <property type="entry name" value="CDGSH IRON-SULFUR DOMAIN-CONTAINING PROTEIN 3, MITOCHONDRIAL"/>
    <property type="match status" value="1"/>
</dbReference>
<dbReference type="GO" id="GO:0005739">
    <property type="term" value="C:mitochondrion"/>
    <property type="evidence" value="ECO:0007669"/>
    <property type="project" value="TreeGrafter"/>
</dbReference>
<organism evidence="6">
    <name type="scientific">marine metagenome</name>
    <dbReference type="NCBI Taxonomy" id="408172"/>
    <lineage>
        <taxon>unclassified sequences</taxon>
        <taxon>metagenomes</taxon>
        <taxon>ecological metagenomes</taxon>
    </lineage>
</organism>